<gene>
    <name evidence="2" type="ORF">GALL_547870</name>
</gene>
<organism evidence="2">
    <name type="scientific">mine drainage metagenome</name>
    <dbReference type="NCBI Taxonomy" id="410659"/>
    <lineage>
        <taxon>unclassified sequences</taxon>
        <taxon>metagenomes</taxon>
        <taxon>ecological metagenomes</taxon>
    </lineage>
</organism>
<comment type="caution">
    <text evidence="2">The sequence shown here is derived from an EMBL/GenBank/DDBJ whole genome shotgun (WGS) entry which is preliminary data.</text>
</comment>
<feature type="region of interest" description="Disordered" evidence="1">
    <location>
        <begin position="27"/>
        <end position="73"/>
    </location>
</feature>
<proteinExistence type="predicted"/>
<name>A0A1J5P7A9_9ZZZZ</name>
<sequence>MRRDRIVAQDRVALLHEIANAKQCERAENNQRNKNDIEHLVIDDSEAQKQRRHDGANRENDEARRERKHQRFHGTPRAVSAIFFFIVSA</sequence>
<dbReference type="AlphaFoldDB" id="A0A1J5P7A9"/>
<protein>
    <submittedName>
        <fullName evidence="2">Uncharacterized protein</fullName>
    </submittedName>
</protein>
<feature type="compositionally biased region" description="Basic and acidic residues" evidence="1">
    <location>
        <begin position="27"/>
        <end position="65"/>
    </location>
</feature>
<evidence type="ECO:0000256" key="1">
    <source>
        <dbReference type="SAM" id="MobiDB-lite"/>
    </source>
</evidence>
<accession>A0A1J5P7A9</accession>
<reference evidence="2" key="1">
    <citation type="submission" date="2016-10" db="EMBL/GenBank/DDBJ databases">
        <title>Sequence of Gallionella enrichment culture.</title>
        <authorList>
            <person name="Poehlein A."/>
            <person name="Muehling M."/>
            <person name="Daniel R."/>
        </authorList>
    </citation>
    <scope>NUCLEOTIDE SEQUENCE</scope>
</reference>
<dbReference type="EMBL" id="MLJW01008801">
    <property type="protein sequence ID" value="OIQ63671.1"/>
    <property type="molecule type" value="Genomic_DNA"/>
</dbReference>
<evidence type="ECO:0000313" key="2">
    <source>
        <dbReference type="EMBL" id="OIQ63671.1"/>
    </source>
</evidence>